<evidence type="ECO:0000313" key="1">
    <source>
        <dbReference type="EMBL" id="GAF88808.1"/>
    </source>
</evidence>
<sequence length="34" mass="4101">MKRRRFKSNLRLLIHHPLVFAGKYRWPLAVLLIG</sequence>
<proteinExistence type="predicted"/>
<accession>X0T5L8</accession>
<protein>
    <submittedName>
        <fullName evidence="1">Uncharacterized protein</fullName>
    </submittedName>
</protein>
<dbReference type="EMBL" id="BARS01019253">
    <property type="protein sequence ID" value="GAF88808.1"/>
    <property type="molecule type" value="Genomic_DNA"/>
</dbReference>
<reference evidence="1" key="1">
    <citation type="journal article" date="2014" name="Front. Microbiol.">
        <title>High frequency of phylogenetically diverse reductive dehalogenase-homologous genes in deep subseafloor sedimentary metagenomes.</title>
        <authorList>
            <person name="Kawai M."/>
            <person name="Futagami T."/>
            <person name="Toyoda A."/>
            <person name="Takaki Y."/>
            <person name="Nishi S."/>
            <person name="Hori S."/>
            <person name="Arai W."/>
            <person name="Tsubouchi T."/>
            <person name="Morono Y."/>
            <person name="Uchiyama I."/>
            <person name="Ito T."/>
            <person name="Fujiyama A."/>
            <person name="Inagaki F."/>
            <person name="Takami H."/>
        </authorList>
    </citation>
    <scope>NUCLEOTIDE SEQUENCE</scope>
    <source>
        <strain evidence="1">Expedition CK06-06</strain>
    </source>
</reference>
<gene>
    <name evidence="1" type="ORF">S01H1_31226</name>
</gene>
<dbReference type="AlphaFoldDB" id="X0T5L8"/>
<name>X0T5L8_9ZZZZ</name>
<feature type="non-terminal residue" evidence="1">
    <location>
        <position position="34"/>
    </location>
</feature>
<organism evidence="1">
    <name type="scientific">marine sediment metagenome</name>
    <dbReference type="NCBI Taxonomy" id="412755"/>
    <lineage>
        <taxon>unclassified sequences</taxon>
        <taxon>metagenomes</taxon>
        <taxon>ecological metagenomes</taxon>
    </lineage>
</organism>
<comment type="caution">
    <text evidence="1">The sequence shown here is derived from an EMBL/GenBank/DDBJ whole genome shotgun (WGS) entry which is preliminary data.</text>
</comment>